<evidence type="ECO:0000313" key="1">
    <source>
        <dbReference type="EMBL" id="TLF47113.1"/>
    </source>
</evidence>
<dbReference type="Pfam" id="PF08843">
    <property type="entry name" value="AbiEii"/>
    <property type="match status" value="1"/>
</dbReference>
<evidence type="ECO:0000313" key="2">
    <source>
        <dbReference type="Proteomes" id="UP000308382"/>
    </source>
</evidence>
<proteinExistence type="predicted"/>
<evidence type="ECO:0008006" key="3">
    <source>
        <dbReference type="Google" id="ProtNLM"/>
    </source>
</evidence>
<dbReference type="AlphaFoldDB" id="A0A5R8MC43"/>
<dbReference type="Proteomes" id="UP000308382">
    <property type="component" value="Unassembled WGS sequence"/>
</dbReference>
<comment type="caution">
    <text evidence="1">The sequence shown here is derived from an EMBL/GenBank/DDBJ whole genome shotgun (WGS) entry which is preliminary data.</text>
</comment>
<dbReference type="EMBL" id="VBUK01000001">
    <property type="protein sequence ID" value="TLF47113.1"/>
    <property type="molecule type" value="Genomic_DNA"/>
</dbReference>
<name>A0A5R8MC43_9FLAO</name>
<reference evidence="1 2" key="1">
    <citation type="journal article" date="2017" name="Int. J. Syst. Evol. Microbiol.">
        <title>Maripseudobacter aurantiacus gen. nov., sp. nov., a novel member of the family Flavobacteriaceae isolated from a sedimentation basin.</title>
        <authorList>
            <person name="Chen C."/>
            <person name="Su Y."/>
            <person name="Tao T."/>
            <person name="Fu G."/>
            <person name="Zhang C."/>
            <person name="Sun C."/>
            <person name="Zhang X."/>
            <person name="Wu M."/>
        </authorList>
    </citation>
    <scope>NUCLEOTIDE SEQUENCE [LARGE SCALE GENOMIC DNA]</scope>
    <source>
        <strain evidence="2">CDA4</strain>
    </source>
</reference>
<sequence>MSTSPQNFKAYSFAHHAEVYQILEKVFASHGIHYYLIGANARDVALYKAGAKPSRATADIDFALMVPDHASFESLKTDLKKHGFEDTKGQMPYRLFHTKSNTVIDLLPYGQIAQDDTVSFTERQVELSTVGMMEVGTVTEVFEHPEGLSIPVSPAHGLVILKLIAWSEKPDRTKDLGDIASLLETAWPLYEPELYTEDSEHADLFDAENFEMGTAAGQVMGRKMQQVLKLNEVLKGKIVGMLEDELKKQTGPLSIEIAIKMERDIDFAQRIIKAIKMGITETGKA</sequence>
<dbReference type="RefSeq" id="WP_138257256.1">
    <property type="nucleotide sequence ID" value="NZ_VBUK01000001.1"/>
</dbReference>
<gene>
    <name evidence="1" type="ORF">FEK29_04935</name>
</gene>
<organism evidence="1 2">
    <name type="scientific">Maribacter aurantiacus</name>
    <dbReference type="NCBI Taxonomy" id="1882343"/>
    <lineage>
        <taxon>Bacteria</taxon>
        <taxon>Pseudomonadati</taxon>
        <taxon>Bacteroidota</taxon>
        <taxon>Flavobacteriia</taxon>
        <taxon>Flavobacteriales</taxon>
        <taxon>Flavobacteriaceae</taxon>
        <taxon>Maribacter</taxon>
    </lineage>
</organism>
<protein>
    <recommendedName>
        <fullName evidence="3">Nucleotidyltransferase</fullName>
    </recommendedName>
</protein>
<dbReference type="InterPro" id="IPR014942">
    <property type="entry name" value="AbiEii"/>
</dbReference>
<dbReference type="Gene3D" id="3.30.460.40">
    <property type="match status" value="1"/>
</dbReference>
<keyword evidence="2" id="KW-1185">Reference proteome</keyword>
<dbReference type="OrthoDB" id="5918411at2"/>
<accession>A0A5R8MC43</accession>